<keyword evidence="1" id="KW-0732">Signal</keyword>
<dbReference type="OrthoDB" id="5760545at2"/>
<dbReference type="NCBIfam" id="TIGR02595">
    <property type="entry name" value="PEP_CTERM"/>
    <property type="match status" value="1"/>
</dbReference>
<organism evidence="3 4">
    <name type="scientific">Zoogloea ramigera</name>
    <dbReference type="NCBI Taxonomy" id="350"/>
    <lineage>
        <taxon>Bacteria</taxon>
        <taxon>Pseudomonadati</taxon>
        <taxon>Pseudomonadota</taxon>
        <taxon>Betaproteobacteria</taxon>
        <taxon>Rhodocyclales</taxon>
        <taxon>Zoogloeaceae</taxon>
        <taxon>Zoogloea</taxon>
    </lineage>
</organism>
<protein>
    <recommendedName>
        <fullName evidence="2">Ice-binding protein C-terminal domain-containing protein</fullName>
    </recommendedName>
</protein>
<evidence type="ECO:0000256" key="1">
    <source>
        <dbReference type="SAM" id="SignalP"/>
    </source>
</evidence>
<evidence type="ECO:0000313" key="4">
    <source>
        <dbReference type="Proteomes" id="UP000318422"/>
    </source>
</evidence>
<comment type="caution">
    <text evidence="3">The sequence shown here is derived from an EMBL/GenBank/DDBJ whole genome shotgun (WGS) entry which is preliminary data.</text>
</comment>
<feature type="domain" description="Ice-binding protein C-terminal" evidence="2">
    <location>
        <begin position="238"/>
        <end position="261"/>
    </location>
</feature>
<dbReference type="Proteomes" id="UP000318422">
    <property type="component" value="Unassembled WGS sequence"/>
</dbReference>
<feature type="chain" id="PRO_5021368495" description="Ice-binding protein C-terminal domain-containing protein" evidence="1">
    <location>
        <begin position="24"/>
        <end position="263"/>
    </location>
</feature>
<dbReference type="EMBL" id="BJNV01000049">
    <property type="protein sequence ID" value="GEC96644.1"/>
    <property type="molecule type" value="Genomic_DNA"/>
</dbReference>
<keyword evidence="4" id="KW-1185">Reference proteome</keyword>
<dbReference type="RefSeq" id="WP_141353151.1">
    <property type="nucleotide sequence ID" value="NZ_BJNV01000049.1"/>
</dbReference>
<accession>A0A4Y4CYR6</accession>
<dbReference type="Pfam" id="PF07589">
    <property type="entry name" value="PEP-CTERM"/>
    <property type="match status" value="1"/>
</dbReference>
<proteinExistence type="predicted"/>
<dbReference type="AlphaFoldDB" id="A0A4Y4CYR6"/>
<sequence length="263" mass="26489">MTSFKVKSIVAVAALAAAASASAGEILIVSGLSGSSEISTTTEVLDNLKSLHTAVGNNVTVSDLLPADLSGFKQVWDIRFDQALNAAAQSEYTSFLQAGGGLFLMGENAGFMSRNDSILSLISSLGGGTIGFTTCDSYQVVNAPFNGPNAVNAVGFLAPGCFDSNGTGQWISSTPSGGNILGSGIAFGVGSLSGAMTGALTSILDVNFMQGVYDQPASQNLTKNLIGFVGGQVDPVNPVPEPGTLMLAGLAAVGALASRRKAA</sequence>
<gene>
    <name evidence="3" type="ORF">ZRA01_27170</name>
</gene>
<evidence type="ECO:0000313" key="3">
    <source>
        <dbReference type="EMBL" id="GEC96644.1"/>
    </source>
</evidence>
<name>A0A4Y4CYR6_ZOORA</name>
<feature type="signal peptide" evidence="1">
    <location>
        <begin position="1"/>
        <end position="23"/>
    </location>
</feature>
<dbReference type="InterPro" id="IPR013424">
    <property type="entry name" value="Ice-binding_C"/>
</dbReference>
<evidence type="ECO:0000259" key="2">
    <source>
        <dbReference type="Pfam" id="PF07589"/>
    </source>
</evidence>
<reference evidence="3 4" key="1">
    <citation type="submission" date="2019-06" db="EMBL/GenBank/DDBJ databases">
        <title>Whole genome shotgun sequence of Zoogloea ramigera NBRC 15342.</title>
        <authorList>
            <person name="Hosoyama A."/>
            <person name="Uohara A."/>
            <person name="Ohji S."/>
            <person name="Ichikawa N."/>
        </authorList>
    </citation>
    <scope>NUCLEOTIDE SEQUENCE [LARGE SCALE GENOMIC DNA]</scope>
    <source>
        <strain evidence="3 4">NBRC 15342</strain>
    </source>
</reference>